<dbReference type="PROSITE" id="PS00455">
    <property type="entry name" value="AMP_BINDING"/>
    <property type="match status" value="1"/>
</dbReference>
<evidence type="ECO:0000259" key="4">
    <source>
        <dbReference type="Pfam" id="PF13193"/>
    </source>
</evidence>
<evidence type="ECO:0000256" key="1">
    <source>
        <dbReference type="ARBA" id="ARBA00006432"/>
    </source>
</evidence>
<dbReference type="Proteomes" id="UP000076038">
    <property type="component" value="Chromosome"/>
</dbReference>
<dbReference type="Pfam" id="PF13193">
    <property type="entry name" value="AMP-binding_C"/>
    <property type="match status" value="1"/>
</dbReference>
<evidence type="ECO:0000259" key="3">
    <source>
        <dbReference type="Pfam" id="PF00501"/>
    </source>
</evidence>
<feature type="domain" description="AMP-binding enzyme C-terminal" evidence="4">
    <location>
        <begin position="449"/>
        <end position="524"/>
    </location>
</feature>
<evidence type="ECO:0000313" key="5">
    <source>
        <dbReference type="EMBL" id="AMY24289.1"/>
    </source>
</evidence>
<dbReference type="SUPFAM" id="SSF56801">
    <property type="entry name" value="Acetyl-CoA synthetase-like"/>
    <property type="match status" value="1"/>
</dbReference>
<dbReference type="Gene3D" id="3.30.300.30">
    <property type="match status" value="1"/>
</dbReference>
<dbReference type="InterPro" id="IPR025110">
    <property type="entry name" value="AMP-bd_C"/>
</dbReference>
<dbReference type="InterPro" id="IPR050237">
    <property type="entry name" value="ATP-dep_AMP-bd_enzyme"/>
</dbReference>
<dbReference type="InterPro" id="IPR045851">
    <property type="entry name" value="AMP-bd_C_sf"/>
</dbReference>
<proteinExistence type="inferred from homology"/>
<dbReference type="PATRIC" id="fig|1653479.3.peg.3034"/>
<dbReference type="GO" id="GO:0004467">
    <property type="term" value="F:long-chain fatty acid-CoA ligase activity"/>
    <property type="evidence" value="ECO:0007669"/>
    <property type="project" value="UniProtKB-EC"/>
</dbReference>
<dbReference type="InterPro" id="IPR000873">
    <property type="entry name" value="AMP-dep_synth/lig_dom"/>
</dbReference>
<keyword evidence="6" id="KW-1185">Reference proteome</keyword>
<dbReference type="FunFam" id="3.30.300.30:FF:000008">
    <property type="entry name" value="2,3-dihydroxybenzoate-AMP ligase"/>
    <property type="match status" value="1"/>
</dbReference>
<protein>
    <submittedName>
        <fullName evidence="5">Long-chain-fatty-acid--CoA ligase</fullName>
        <ecNumber evidence="5">6.2.1.3</ecNumber>
    </submittedName>
</protein>
<evidence type="ECO:0000256" key="2">
    <source>
        <dbReference type="ARBA" id="ARBA00022598"/>
    </source>
</evidence>
<evidence type="ECO:0000313" key="6">
    <source>
        <dbReference type="Proteomes" id="UP000076038"/>
    </source>
</evidence>
<reference evidence="6" key="2">
    <citation type="submission" date="2016-04" db="EMBL/GenBank/DDBJ databases">
        <title>Complete Genome and Plasmid Sequences for Rhodococcus fascians D188 and Draft Sequences for Rhodococcus spp. Isolates PBTS 1 and PBTS 2.</title>
        <authorList>
            <person name="Stamer R."/>
            <person name="Vereecke D."/>
            <person name="Zhang Y."/>
            <person name="Schilkey F."/>
            <person name="Devitt N."/>
            <person name="Randall J."/>
        </authorList>
    </citation>
    <scope>NUCLEOTIDE SEQUENCE [LARGE SCALE GENOMIC DNA]</scope>
    <source>
        <strain evidence="6">PBTS2</strain>
    </source>
</reference>
<dbReference type="Pfam" id="PF00501">
    <property type="entry name" value="AMP-binding"/>
    <property type="match status" value="1"/>
</dbReference>
<feature type="domain" description="AMP-dependent synthetase/ligase" evidence="3">
    <location>
        <begin position="18"/>
        <end position="399"/>
    </location>
</feature>
<dbReference type="KEGG" id="rhs:A3Q41_02998"/>
<dbReference type="OrthoDB" id="9803968at2"/>
<dbReference type="InterPro" id="IPR042099">
    <property type="entry name" value="ANL_N_sf"/>
</dbReference>
<keyword evidence="2 5" id="KW-0436">Ligase</keyword>
<name>A0A143QMX8_RHOFA</name>
<dbReference type="EC" id="6.2.1.3" evidence="5"/>
<reference evidence="5 6" key="1">
    <citation type="journal article" date="2016" name="Genome Announc.">
        <title>Complete Genome and Plasmid Sequences for Rhodococcus fascians D188 and Draft Sequences for Rhodococcus Isolates PBTS 1 and PBTS 2.</title>
        <authorList>
            <person name="Stamler R.A."/>
            <person name="Vereecke D."/>
            <person name="Zhang Y."/>
            <person name="Schilkey F."/>
            <person name="Devitt N."/>
            <person name="Randall J.J."/>
        </authorList>
    </citation>
    <scope>NUCLEOTIDE SEQUENCE [LARGE SCALE GENOMIC DNA]</scope>
    <source>
        <strain evidence="5 6">PBTS2</strain>
    </source>
</reference>
<dbReference type="AlphaFoldDB" id="A0A143QMX8"/>
<dbReference type="Gene3D" id="3.40.50.12780">
    <property type="entry name" value="N-terminal domain of ligase-like"/>
    <property type="match status" value="1"/>
</dbReference>
<comment type="similarity">
    <text evidence="1">Belongs to the ATP-dependent AMP-binding enzyme family.</text>
</comment>
<dbReference type="InterPro" id="IPR020845">
    <property type="entry name" value="AMP-binding_CS"/>
</dbReference>
<organism evidence="5 6">
    <name type="scientific">Rhodococcoides fascians</name>
    <name type="common">Rhodococcus fascians</name>
    <dbReference type="NCBI Taxonomy" id="1828"/>
    <lineage>
        <taxon>Bacteria</taxon>
        <taxon>Bacillati</taxon>
        <taxon>Actinomycetota</taxon>
        <taxon>Actinomycetes</taxon>
        <taxon>Mycobacteriales</taxon>
        <taxon>Nocardiaceae</taxon>
        <taxon>Rhodococcoides</taxon>
    </lineage>
</organism>
<dbReference type="PANTHER" id="PTHR43767">
    <property type="entry name" value="LONG-CHAIN-FATTY-ACID--COA LIGASE"/>
    <property type="match status" value="1"/>
</dbReference>
<dbReference type="RefSeq" id="WP_048319699.1">
    <property type="nucleotide sequence ID" value="NZ_CP015220.1"/>
</dbReference>
<sequence length="545" mass="58539">MTLDSATGPATVLDAWRSRVADTPDRPALAYFDAVLTVREVDEASDALAAALFDRGVSQGDRVGIYLQNIPQYALTFLALWKIGAVALILNPMYRNRELRTLIDDAEPVALVCDEHDLDSVGATLRGSSIRLLVSTSGLDLQTRDDPRVFASTSRVTPRPDDDLMGLIDRYRGRSFPEIDPEPGDLALLAYTSGTTGPPKGAQISHANAFATALDFGERAGLDDGDVVFAVAPLFHITGAMLDAAVALIRDCMLVFAHRFDAAVTLDAVVEHRVTYTIGSITVFNAISATEGATRAHFESVKALYSGGAPIPPATVAAFESQFGCYIHNAYGMTETTAGVIAVPPGVRAPVDAASGSLSVGLPLPRVTLRTLDPSGEPTAAGIAGELEISGPQVVSGYWRNPDASQSTMPEGRLRTGDVAIIDEHGWVYLVDRLKDQINVSGYKVWPREVEDALYEHPAVFEAAVVGRPDDYQGESVVAYVSLRRDATTTPDELMAFARERLAAYKRPKSIHIIDELPKTQTGKIRRAALKPVPVKNNSIESGTP</sequence>
<accession>A0A143QMX8</accession>
<dbReference type="EMBL" id="CP015220">
    <property type="protein sequence ID" value="AMY24289.1"/>
    <property type="molecule type" value="Genomic_DNA"/>
</dbReference>
<gene>
    <name evidence="5" type="primary">lcfB_8</name>
    <name evidence="5" type="ORF">A3Q41_02998</name>
</gene>
<dbReference type="PANTHER" id="PTHR43767:SF1">
    <property type="entry name" value="NONRIBOSOMAL PEPTIDE SYNTHASE PES1 (EUROFUNG)-RELATED"/>
    <property type="match status" value="1"/>
</dbReference>